<protein>
    <recommendedName>
        <fullName evidence="1">GRDP C2 domain-containing protein</fullName>
    </recommendedName>
</protein>
<dbReference type="Proteomes" id="UP000265520">
    <property type="component" value="Unassembled WGS sequence"/>
</dbReference>
<organism evidence="2 3">
    <name type="scientific">Trifolium medium</name>
    <dbReference type="NCBI Taxonomy" id="97028"/>
    <lineage>
        <taxon>Eukaryota</taxon>
        <taxon>Viridiplantae</taxon>
        <taxon>Streptophyta</taxon>
        <taxon>Embryophyta</taxon>
        <taxon>Tracheophyta</taxon>
        <taxon>Spermatophyta</taxon>
        <taxon>Magnoliopsida</taxon>
        <taxon>eudicotyledons</taxon>
        <taxon>Gunneridae</taxon>
        <taxon>Pentapetalae</taxon>
        <taxon>rosids</taxon>
        <taxon>fabids</taxon>
        <taxon>Fabales</taxon>
        <taxon>Fabaceae</taxon>
        <taxon>Papilionoideae</taxon>
        <taxon>50 kb inversion clade</taxon>
        <taxon>NPAAA clade</taxon>
        <taxon>Hologalegina</taxon>
        <taxon>IRL clade</taxon>
        <taxon>Trifolieae</taxon>
        <taxon>Trifolium</taxon>
    </lineage>
</organism>
<reference evidence="2 3" key="1">
    <citation type="journal article" date="2018" name="Front. Plant Sci.">
        <title>Red Clover (Trifolium pratense) and Zigzag Clover (T. medium) - A Picture of Genomic Similarities and Differences.</title>
        <authorList>
            <person name="Dluhosova J."/>
            <person name="Istvanek J."/>
            <person name="Nedelnik J."/>
            <person name="Repkova J."/>
        </authorList>
    </citation>
    <scope>NUCLEOTIDE SEQUENCE [LARGE SCALE GENOMIC DNA]</scope>
    <source>
        <strain evidence="3">cv. 10/8</strain>
        <tissue evidence="2">Leaf</tissue>
    </source>
</reference>
<proteinExistence type="predicted"/>
<feature type="domain" description="GRDP C2" evidence="1">
    <location>
        <begin position="2"/>
        <end position="38"/>
    </location>
</feature>
<feature type="non-terminal residue" evidence="2">
    <location>
        <position position="38"/>
    </location>
</feature>
<name>A0A392VVE0_9FABA</name>
<evidence type="ECO:0000259" key="1">
    <source>
        <dbReference type="Pfam" id="PF25334"/>
    </source>
</evidence>
<evidence type="ECO:0000313" key="2">
    <source>
        <dbReference type="EMBL" id="MCI91463.1"/>
    </source>
</evidence>
<dbReference type="EMBL" id="LXQA011272597">
    <property type="protein sequence ID" value="MCI91463.1"/>
    <property type="molecule type" value="Genomic_DNA"/>
</dbReference>
<dbReference type="AlphaFoldDB" id="A0A392VVE0"/>
<accession>A0A392VVE0</accession>
<dbReference type="InterPro" id="IPR057458">
    <property type="entry name" value="GRDP_C2"/>
</dbReference>
<keyword evidence="3" id="KW-1185">Reference proteome</keyword>
<evidence type="ECO:0000313" key="3">
    <source>
        <dbReference type="Proteomes" id="UP000265520"/>
    </source>
</evidence>
<dbReference type="Pfam" id="PF25334">
    <property type="entry name" value="C2_GRDP"/>
    <property type="match status" value="1"/>
</dbReference>
<sequence length="38" mass="4202">MSHSSSKLAFRRSPKTLGSAAFSMQDYLDPVSKLSIEK</sequence>
<comment type="caution">
    <text evidence="2">The sequence shown here is derived from an EMBL/GenBank/DDBJ whole genome shotgun (WGS) entry which is preliminary data.</text>
</comment>